<sequence length="142" mass="16344">VSLTDLLEKILSEMLVPVQRPFYKKMSGSFIAAISFRQSLRSYKKRNVQRIHRWPSLFLNNRTRPPSCIRCVLFQTLPLTVFLSADASTSKLHFLSGVQMKTAGQQLRSCRRYISKFDGSIIRFRGSQFFASRPSKHPSQTS</sequence>
<name>A0AAW1TNQ3_9CUCU</name>
<keyword evidence="2" id="KW-1185">Reference proteome</keyword>
<feature type="non-terminal residue" evidence="1">
    <location>
        <position position="1"/>
    </location>
</feature>
<dbReference type="EMBL" id="JARQZJ010000001">
    <property type="protein sequence ID" value="KAK9869371.1"/>
    <property type="molecule type" value="Genomic_DNA"/>
</dbReference>
<gene>
    <name evidence="1" type="ORF">WA026_003128</name>
</gene>
<protein>
    <submittedName>
        <fullName evidence="1">Uncharacterized protein</fullName>
    </submittedName>
</protein>
<comment type="caution">
    <text evidence="1">The sequence shown here is derived from an EMBL/GenBank/DDBJ whole genome shotgun (WGS) entry which is preliminary data.</text>
</comment>
<proteinExistence type="predicted"/>
<dbReference type="AlphaFoldDB" id="A0AAW1TNQ3"/>
<dbReference type="Proteomes" id="UP001431783">
    <property type="component" value="Unassembled WGS sequence"/>
</dbReference>
<evidence type="ECO:0000313" key="2">
    <source>
        <dbReference type="Proteomes" id="UP001431783"/>
    </source>
</evidence>
<reference evidence="1 2" key="1">
    <citation type="submission" date="2023-03" db="EMBL/GenBank/DDBJ databases">
        <title>Genome insight into feeding habits of ladybird beetles.</title>
        <authorList>
            <person name="Li H.-S."/>
            <person name="Huang Y.-H."/>
            <person name="Pang H."/>
        </authorList>
    </citation>
    <scope>NUCLEOTIDE SEQUENCE [LARGE SCALE GENOMIC DNA]</scope>
    <source>
        <strain evidence="1">SYSU_2023b</strain>
        <tissue evidence="1">Whole body</tissue>
    </source>
</reference>
<organism evidence="1 2">
    <name type="scientific">Henosepilachna vigintioctopunctata</name>
    <dbReference type="NCBI Taxonomy" id="420089"/>
    <lineage>
        <taxon>Eukaryota</taxon>
        <taxon>Metazoa</taxon>
        <taxon>Ecdysozoa</taxon>
        <taxon>Arthropoda</taxon>
        <taxon>Hexapoda</taxon>
        <taxon>Insecta</taxon>
        <taxon>Pterygota</taxon>
        <taxon>Neoptera</taxon>
        <taxon>Endopterygota</taxon>
        <taxon>Coleoptera</taxon>
        <taxon>Polyphaga</taxon>
        <taxon>Cucujiformia</taxon>
        <taxon>Coccinelloidea</taxon>
        <taxon>Coccinellidae</taxon>
        <taxon>Epilachninae</taxon>
        <taxon>Epilachnini</taxon>
        <taxon>Henosepilachna</taxon>
    </lineage>
</organism>
<accession>A0AAW1TNQ3</accession>
<evidence type="ECO:0000313" key="1">
    <source>
        <dbReference type="EMBL" id="KAK9869371.1"/>
    </source>
</evidence>